<dbReference type="RefSeq" id="WP_355713202.1">
    <property type="nucleotide sequence ID" value="NZ_JBEXNP010000002.1"/>
</dbReference>
<reference evidence="2 3" key="1">
    <citation type="submission" date="2024-10" db="EMBL/GenBank/DDBJ databases">
        <title>The Natural Products Discovery Center: Release of the First 8490 Sequenced Strains for Exploring Actinobacteria Biosynthetic Diversity.</title>
        <authorList>
            <person name="Kalkreuter E."/>
            <person name="Kautsar S.A."/>
            <person name="Yang D."/>
            <person name="Bader C.D."/>
            <person name="Teijaro C.N."/>
            <person name="Fluegel L."/>
            <person name="Davis C.M."/>
            <person name="Simpson J.R."/>
            <person name="Lauterbach L."/>
            <person name="Steele A.D."/>
            <person name="Gui C."/>
            <person name="Meng S."/>
            <person name="Li G."/>
            <person name="Viehrig K."/>
            <person name="Ye F."/>
            <person name="Su P."/>
            <person name="Kiefer A.F."/>
            <person name="Nichols A."/>
            <person name="Cepeda A.J."/>
            <person name="Yan W."/>
            <person name="Fan B."/>
            <person name="Jiang Y."/>
            <person name="Adhikari A."/>
            <person name="Zheng C.-J."/>
            <person name="Schuster L."/>
            <person name="Cowan T.M."/>
            <person name="Smanski M.J."/>
            <person name="Chevrette M.G."/>
            <person name="De Carvalho L.P.S."/>
            <person name="Shen B."/>
        </authorList>
    </citation>
    <scope>NUCLEOTIDE SEQUENCE [LARGE SCALE GENOMIC DNA]</scope>
    <source>
        <strain evidence="2 3">NPDC003029</strain>
    </source>
</reference>
<organism evidence="2 3">
    <name type="scientific">Streptomyces flavidovirens</name>
    <dbReference type="NCBI Taxonomy" id="67298"/>
    <lineage>
        <taxon>Bacteria</taxon>
        <taxon>Bacillati</taxon>
        <taxon>Actinomycetota</taxon>
        <taxon>Actinomycetes</taxon>
        <taxon>Kitasatosporales</taxon>
        <taxon>Streptomycetaceae</taxon>
        <taxon>Streptomyces</taxon>
    </lineage>
</organism>
<comment type="caution">
    <text evidence="2">The sequence shown here is derived from an EMBL/GenBank/DDBJ whole genome shotgun (WGS) entry which is preliminary data.</text>
</comment>
<accession>A0ABW6RFQ0</accession>
<evidence type="ECO:0000256" key="1">
    <source>
        <dbReference type="SAM" id="SignalP"/>
    </source>
</evidence>
<gene>
    <name evidence="2" type="ORF">ACFYWW_16720</name>
</gene>
<evidence type="ECO:0008006" key="4">
    <source>
        <dbReference type="Google" id="ProtNLM"/>
    </source>
</evidence>
<feature type="signal peptide" evidence="1">
    <location>
        <begin position="1"/>
        <end position="37"/>
    </location>
</feature>
<keyword evidence="3" id="KW-1185">Reference proteome</keyword>
<proteinExistence type="predicted"/>
<evidence type="ECO:0000313" key="2">
    <source>
        <dbReference type="EMBL" id="MFF3340359.1"/>
    </source>
</evidence>
<dbReference type="Proteomes" id="UP001601976">
    <property type="component" value="Unassembled WGS sequence"/>
</dbReference>
<protein>
    <recommendedName>
        <fullName evidence="4">Secreted protein</fullName>
    </recommendedName>
</protein>
<name>A0ABW6RFQ0_9ACTN</name>
<dbReference type="EMBL" id="JBIAPK010000004">
    <property type="protein sequence ID" value="MFF3340359.1"/>
    <property type="molecule type" value="Genomic_DNA"/>
</dbReference>
<keyword evidence="1" id="KW-0732">Signal</keyword>
<evidence type="ECO:0000313" key="3">
    <source>
        <dbReference type="Proteomes" id="UP001601976"/>
    </source>
</evidence>
<sequence>MNGTRARASFRRSNSAALLIATTVAAGLLTSTGSAQAAPGGDPTDVYSPAGYSAYLQEQTAAAPEAKEVLDGFKALSAGDKKKFLEYLQDPEVLKAAVDEAEGTVELAEGQTVAREEVKINEDVSLVSELTERKAPLAAASGWDRTATYNHITKVMGVKVTKMSVWVRYHAKRGAATKVYNSGSAKQNFNPGVVLSAENARPWVASGKAHAETVWEGNLTALGGFMQVDKRQHITAAWDGSWTGTLKNA</sequence>
<feature type="chain" id="PRO_5045733991" description="Secreted protein" evidence="1">
    <location>
        <begin position="38"/>
        <end position="249"/>
    </location>
</feature>